<evidence type="ECO:0000313" key="3">
    <source>
        <dbReference type="Proteomes" id="UP001642484"/>
    </source>
</evidence>
<organism evidence="2 3">
    <name type="scientific">Durusdinium trenchii</name>
    <dbReference type="NCBI Taxonomy" id="1381693"/>
    <lineage>
        <taxon>Eukaryota</taxon>
        <taxon>Sar</taxon>
        <taxon>Alveolata</taxon>
        <taxon>Dinophyceae</taxon>
        <taxon>Suessiales</taxon>
        <taxon>Symbiodiniaceae</taxon>
        <taxon>Durusdinium</taxon>
    </lineage>
</organism>
<protein>
    <submittedName>
        <fullName evidence="2">Uncharacterized protein</fullName>
    </submittedName>
</protein>
<keyword evidence="3" id="KW-1185">Reference proteome</keyword>
<reference evidence="2 3" key="1">
    <citation type="submission" date="2024-02" db="EMBL/GenBank/DDBJ databases">
        <authorList>
            <person name="Chen Y."/>
            <person name="Shah S."/>
            <person name="Dougan E. K."/>
            <person name="Thang M."/>
            <person name="Chan C."/>
        </authorList>
    </citation>
    <scope>NUCLEOTIDE SEQUENCE [LARGE SCALE GENOMIC DNA]</scope>
</reference>
<evidence type="ECO:0000256" key="1">
    <source>
        <dbReference type="SAM" id="MobiDB-lite"/>
    </source>
</evidence>
<feature type="region of interest" description="Disordered" evidence="1">
    <location>
        <begin position="65"/>
        <end position="108"/>
    </location>
</feature>
<feature type="region of interest" description="Disordered" evidence="1">
    <location>
        <begin position="32"/>
        <end position="53"/>
    </location>
</feature>
<accession>A0ABP0RPS0</accession>
<feature type="compositionally biased region" description="Acidic residues" evidence="1">
    <location>
        <begin position="38"/>
        <end position="53"/>
    </location>
</feature>
<proteinExistence type="predicted"/>
<dbReference type="EMBL" id="CAXAMN010026384">
    <property type="protein sequence ID" value="CAK9102631.1"/>
    <property type="molecule type" value="Genomic_DNA"/>
</dbReference>
<feature type="non-terminal residue" evidence="2">
    <location>
        <position position="289"/>
    </location>
</feature>
<comment type="caution">
    <text evidence="2">The sequence shown here is derived from an EMBL/GenBank/DDBJ whole genome shotgun (WGS) entry which is preliminary data.</text>
</comment>
<gene>
    <name evidence="2" type="ORF">CCMP2556_LOCUS48278</name>
</gene>
<sequence length="289" mass="31138">LARGDSHDSIPGSAAQMTALRQAKQTVLVFPTRPPIDVDTEEDPDNQLGLSEEEALVDDELYVDDTFVEESPKGAEGGQSPAQVAPALPNSSGPKGCEAPSNAATVNSRTHPAEYARLSRFATGKKIARFPEMQKLWSSGKKDVLFRQWVANNGDPDAIECKLKVVASQKKEGECRQELLTVAQMRERGMPKIEAVVRRGNAVPDADCPTSVADLGYWVVTSRTRTDKESLERSAELEAQINTQDAIGVLTGLEGRLDQLHGVGLNADQSPAAGDLLKFVRDSASTGIE</sequence>
<name>A0ABP0RPS0_9DINO</name>
<evidence type="ECO:0000313" key="2">
    <source>
        <dbReference type="EMBL" id="CAK9102631.1"/>
    </source>
</evidence>
<feature type="non-terminal residue" evidence="2">
    <location>
        <position position="1"/>
    </location>
</feature>
<dbReference type="Proteomes" id="UP001642484">
    <property type="component" value="Unassembled WGS sequence"/>
</dbReference>